<sequence>MAAKISLYTPFQILLTALLTYGYPSSTSLSASSMSSSSSSSSLEFNQERSSQGGCQSITVPQCSAVYSLTQLPNVYGHYTQDDADKAMTSYLVGKIADNNGLVNTFLCVLYLPPCSEDIKVSSSGKDFPLPCRSMCETALAESPDDGGHWPVGCHMLPTENCYSYDGIGGVTFLKQSLKATPTYPSHQDDIASFAPLDIELGNDDGYEVEVVSLTSNQIPVRRYDIADLGDPEYFRGWADVQGKGSANDYCRVIGKGRRRFLSCNLAGSTGQGHHYVSKLGFEAGFNNTWYMRDMDGDGRDDYCRCTGSQKHNNNRVTCMKAGEKGFYGSTTQGGSQYTYSLPGSVGCHNRVVNPNFGE</sequence>
<dbReference type="Proteomes" id="UP000694888">
    <property type="component" value="Unplaced"/>
</dbReference>
<keyword evidence="6" id="KW-1185">Reference proteome</keyword>
<comment type="caution">
    <text evidence="3">Lacks conserved residue(s) required for the propagation of feature annotation.</text>
</comment>
<accession>A0ABM0ZUG7</accession>
<dbReference type="InterPro" id="IPR036790">
    <property type="entry name" value="Frizzled_dom_sf"/>
</dbReference>
<dbReference type="GeneID" id="101858694"/>
<dbReference type="PROSITE" id="PS50038">
    <property type="entry name" value="FZ"/>
    <property type="match status" value="1"/>
</dbReference>
<dbReference type="CDD" id="cd07066">
    <property type="entry name" value="CRD_FZ"/>
    <property type="match status" value="1"/>
</dbReference>
<dbReference type="SUPFAM" id="SSF63501">
    <property type="entry name" value="Frizzled cysteine-rich domain"/>
    <property type="match status" value="1"/>
</dbReference>
<keyword evidence="4" id="KW-0732">Signal</keyword>
<evidence type="ECO:0000256" key="4">
    <source>
        <dbReference type="SAM" id="SignalP"/>
    </source>
</evidence>
<evidence type="ECO:0000259" key="5">
    <source>
        <dbReference type="PROSITE" id="PS50038"/>
    </source>
</evidence>
<dbReference type="InterPro" id="IPR020067">
    <property type="entry name" value="Frizzled_dom"/>
</dbReference>
<evidence type="ECO:0000256" key="3">
    <source>
        <dbReference type="PROSITE-ProRule" id="PRU00090"/>
    </source>
</evidence>
<dbReference type="Pfam" id="PF01392">
    <property type="entry name" value="Fz"/>
    <property type="match status" value="1"/>
</dbReference>
<gene>
    <name evidence="7" type="primary">LOC101858694</name>
</gene>
<keyword evidence="2" id="KW-1015">Disulfide bond</keyword>
<organism evidence="6 7">
    <name type="scientific">Aplysia californica</name>
    <name type="common">California sea hare</name>
    <dbReference type="NCBI Taxonomy" id="6500"/>
    <lineage>
        <taxon>Eukaryota</taxon>
        <taxon>Metazoa</taxon>
        <taxon>Spiralia</taxon>
        <taxon>Lophotrochozoa</taxon>
        <taxon>Mollusca</taxon>
        <taxon>Gastropoda</taxon>
        <taxon>Heterobranchia</taxon>
        <taxon>Euthyneura</taxon>
        <taxon>Tectipleura</taxon>
        <taxon>Aplysiida</taxon>
        <taxon>Aplysioidea</taxon>
        <taxon>Aplysiidae</taxon>
        <taxon>Aplysia</taxon>
    </lineage>
</organism>
<name>A0ABM0ZUG7_APLCA</name>
<evidence type="ECO:0000313" key="6">
    <source>
        <dbReference type="Proteomes" id="UP000694888"/>
    </source>
</evidence>
<dbReference type="InterPro" id="IPR015526">
    <property type="entry name" value="Frizzled/SFRP"/>
</dbReference>
<feature type="domain" description="FZ" evidence="5">
    <location>
        <begin position="50"/>
        <end position="165"/>
    </location>
</feature>
<protein>
    <submittedName>
        <fullName evidence="7">Uncharacterized protein LOC101858694</fullName>
    </submittedName>
</protein>
<proteinExistence type="predicted"/>
<dbReference type="Gene3D" id="1.10.2000.10">
    <property type="entry name" value="Frizzled cysteine-rich domain"/>
    <property type="match status" value="1"/>
</dbReference>
<reference evidence="7" key="1">
    <citation type="submission" date="2025-08" db="UniProtKB">
        <authorList>
            <consortium name="RefSeq"/>
        </authorList>
    </citation>
    <scope>IDENTIFICATION</scope>
</reference>
<evidence type="ECO:0000256" key="2">
    <source>
        <dbReference type="ARBA" id="ARBA00023157"/>
    </source>
</evidence>
<evidence type="ECO:0000256" key="1">
    <source>
        <dbReference type="ARBA" id="ARBA00022473"/>
    </source>
</evidence>
<keyword evidence="1" id="KW-0217">Developmental protein</keyword>
<feature type="signal peptide" evidence="4">
    <location>
        <begin position="1"/>
        <end position="22"/>
    </location>
</feature>
<dbReference type="RefSeq" id="XP_012934705.1">
    <property type="nucleotide sequence ID" value="XM_013079251.2"/>
</dbReference>
<evidence type="ECO:0000313" key="7">
    <source>
        <dbReference type="RefSeq" id="XP_012934705.1"/>
    </source>
</evidence>
<feature type="chain" id="PRO_5045154030" evidence="4">
    <location>
        <begin position="23"/>
        <end position="359"/>
    </location>
</feature>
<dbReference type="PANTHER" id="PTHR11309:SF126">
    <property type="entry name" value="FRIZZLED-2"/>
    <property type="match status" value="1"/>
</dbReference>
<dbReference type="SMART" id="SM00063">
    <property type="entry name" value="FRI"/>
    <property type="match status" value="1"/>
</dbReference>
<dbReference type="PANTHER" id="PTHR11309">
    <property type="entry name" value="FRIZZLED"/>
    <property type="match status" value="1"/>
</dbReference>